<dbReference type="RefSeq" id="WP_048920508.1">
    <property type="nucleotide sequence ID" value="NZ_CP010777.1"/>
</dbReference>
<dbReference type="STRING" id="1379910.TH63_08100"/>
<proteinExistence type="predicted"/>
<name>A0A0H4VPI1_9BACT</name>
<sequence>MLPPEDDYDFKVPDELPIYHKGREIFSLTAQIVALIEEDEESHAPLKELMLEDAAMLTVKVAGAEAADLYDIRMENAAIIRKAARDLLRHSASLEMFGFKEVQYFKLLREAIEEFRLLFIEWVQSFDPWNYVVDQWGLFNPPGINPSPEEQED</sequence>
<gene>
    <name evidence="1" type="ORF">TH63_08100</name>
</gene>
<evidence type="ECO:0000313" key="1">
    <source>
        <dbReference type="EMBL" id="AKQ45619.1"/>
    </source>
</evidence>
<dbReference type="OrthoDB" id="893100at2"/>
<dbReference type="AlphaFoldDB" id="A0A0H4VPI1"/>
<dbReference type="EMBL" id="CP010777">
    <property type="protein sequence ID" value="AKQ45619.1"/>
    <property type="molecule type" value="Genomic_DNA"/>
</dbReference>
<reference evidence="1 2" key="1">
    <citation type="submission" date="2015-01" db="EMBL/GenBank/DDBJ databases">
        <title>Rufibacter sp./DG31D/ whole genome sequencing.</title>
        <authorList>
            <person name="Kim M.K."/>
            <person name="Srinivasan S."/>
            <person name="Lee J.-J."/>
        </authorList>
    </citation>
    <scope>NUCLEOTIDE SEQUENCE [LARGE SCALE GENOMIC DNA]</scope>
    <source>
        <strain evidence="1 2">DG31D</strain>
    </source>
</reference>
<organism evidence="1 2">
    <name type="scientific">Rufibacter radiotolerans</name>
    <dbReference type="NCBI Taxonomy" id="1379910"/>
    <lineage>
        <taxon>Bacteria</taxon>
        <taxon>Pseudomonadati</taxon>
        <taxon>Bacteroidota</taxon>
        <taxon>Cytophagia</taxon>
        <taxon>Cytophagales</taxon>
        <taxon>Hymenobacteraceae</taxon>
        <taxon>Rufibacter</taxon>
    </lineage>
</organism>
<dbReference type="KEGG" id="ruf:TH63_08100"/>
<evidence type="ECO:0000313" key="2">
    <source>
        <dbReference type="Proteomes" id="UP000036458"/>
    </source>
</evidence>
<protein>
    <submittedName>
        <fullName evidence="1">Uncharacterized protein</fullName>
    </submittedName>
</protein>
<dbReference type="Proteomes" id="UP000036458">
    <property type="component" value="Chromosome"/>
</dbReference>
<keyword evidence="2" id="KW-1185">Reference proteome</keyword>
<dbReference type="PATRIC" id="fig|1379910.4.peg.1764"/>
<accession>A0A0H4VPI1</accession>